<keyword evidence="2" id="KW-0812">Transmembrane</keyword>
<protein>
    <submittedName>
        <fullName evidence="4">Overproduction-induced pheromone-resistant</fullName>
    </submittedName>
</protein>
<comment type="caution">
    <text evidence="4">The sequence shown here is derived from an EMBL/GenBank/DDBJ whole genome shotgun (WGS) entry which is preliminary data.</text>
</comment>
<keyword evidence="2" id="KW-1133">Transmembrane helix</keyword>
<dbReference type="Proteomes" id="UP001310594">
    <property type="component" value="Unassembled WGS sequence"/>
</dbReference>
<feature type="region of interest" description="Disordered" evidence="1">
    <location>
        <begin position="292"/>
        <end position="313"/>
    </location>
</feature>
<reference evidence="4" key="1">
    <citation type="submission" date="2023-08" db="EMBL/GenBank/DDBJ databases">
        <title>Black Yeasts Isolated from many extreme environments.</title>
        <authorList>
            <person name="Coleine C."/>
            <person name="Stajich J.E."/>
            <person name="Selbmann L."/>
        </authorList>
    </citation>
    <scope>NUCLEOTIDE SEQUENCE</scope>
    <source>
        <strain evidence="4">CCFEE 5810</strain>
    </source>
</reference>
<evidence type="ECO:0000256" key="2">
    <source>
        <dbReference type="SAM" id="Phobius"/>
    </source>
</evidence>
<dbReference type="Pfam" id="PF09463">
    <property type="entry name" value="Opy2"/>
    <property type="match status" value="1"/>
</dbReference>
<feature type="transmembrane region" description="Helical" evidence="2">
    <location>
        <begin position="91"/>
        <end position="113"/>
    </location>
</feature>
<evidence type="ECO:0000259" key="3">
    <source>
        <dbReference type="Pfam" id="PF09463"/>
    </source>
</evidence>
<dbReference type="AlphaFoldDB" id="A0AAN7WBD7"/>
<gene>
    <name evidence="4" type="primary">OPY2</name>
    <name evidence="4" type="ORF">LTR97_001322</name>
</gene>
<keyword evidence="2" id="KW-0472">Membrane</keyword>
<feature type="region of interest" description="Disordered" evidence="1">
    <location>
        <begin position="331"/>
        <end position="399"/>
    </location>
</feature>
<feature type="compositionally biased region" description="Polar residues" evidence="1">
    <location>
        <begin position="365"/>
        <end position="374"/>
    </location>
</feature>
<feature type="region of interest" description="Disordered" evidence="1">
    <location>
        <begin position="478"/>
        <end position="504"/>
    </location>
</feature>
<evidence type="ECO:0000256" key="1">
    <source>
        <dbReference type="SAM" id="MobiDB-lite"/>
    </source>
</evidence>
<name>A0AAN7WBD7_9PEZI</name>
<dbReference type="InterPro" id="IPR018571">
    <property type="entry name" value="Membrane_anchor_Opy2_N"/>
</dbReference>
<accession>A0AAN7WBD7</accession>
<sequence>MAFNERGTMSYGMMRSANALLSTPNMKAEVERTLRTIFKRCVQCPDTTPSCPPKCQKGEICSLVPADCNTCPYMICIANPNPPPKETGPNIGAIAGGVVGGVAAIAIVVFFVWRFWIKKRREQQELEAEEWEEDDIAQQKAQHFSAMHTGDALSTRTRGSLANSILSRASNIIQIAYIPGVTNRNGSGHNSLLGNAPVPPIPAATRGSQPPKSPLSNEGDMLFFRPGDLRDSSYSGASSIRSGIRDTQYTRQSITPSLARSSMVSESYRDEVTPPLPATTVARAAPRMVSIKSSLSQGSDTSSTTEEATNTSEVMDFAAGGKGKGIQIMMPREGSPSASSSLRGQAKQVTVGGAAKGRFPVRQPSDASTVASTTSKHRPAISSPLAEIEDTDEEDDDDHARARRSMHLISTSLNQAIATPPLIQPLESPFFDASEHPPAAANKGLNPYASMAANVDATRAGKINGGHLSDIIEEGMKRASRIPSHEGLGGRRDVSPFSDAHATQ</sequence>
<evidence type="ECO:0000313" key="5">
    <source>
        <dbReference type="Proteomes" id="UP001310594"/>
    </source>
</evidence>
<feature type="compositionally biased region" description="Acidic residues" evidence="1">
    <location>
        <begin position="387"/>
        <end position="397"/>
    </location>
</feature>
<proteinExistence type="predicted"/>
<evidence type="ECO:0000313" key="4">
    <source>
        <dbReference type="EMBL" id="KAK5706334.1"/>
    </source>
</evidence>
<feature type="domain" description="Membrane anchor Opy2 N-terminal" evidence="3">
    <location>
        <begin position="41"/>
        <end position="76"/>
    </location>
</feature>
<feature type="compositionally biased region" description="Low complexity" evidence="1">
    <location>
        <begin position="293"/>
        <end position="313"/>
    </location>
</feature>
<dbReference type="EMBL" id="JAVRQU010000002">
    <property type="protein sequence ID" value="KAK5706334.1"/>
    <property type="molecule type" value="Genomic_DNA"/>
</dbReference>
<organism evidence="4 5">
    <name type="scientific">Elasticomyces elasticus</name>
    <dbReference type="NCBI Taxonomy" id="574655"/>
    <lineage>
        <taxon>Eukaryota</taxon>
        <taxon>Fungi</taxon>
        <taxon>Dikarya</taxon>
        <taxon>Ascomycota</taxon>
        <taxon>Pezizomycotina</taxon>
        <taxon>Dothideomycetes</taxon>
        <taxon>Dothideomycetidae</taxon>
        <taxon>Mycosphaerellales</taxon>
        <taxon>Teratosphaeriaceae</taxon>
        <taxon>Elasticomyces</taxon>
    </lineage>
</organism>